<proteinExistence type="predicted"/>
<sequence>MLRPLLPALLLLSGCAARDDGAFPSLGIRAVESRSDAITTPPATPPAPADAALRTRIDSIRADVDAGRRDFDQAFPGASRTIRAGHGTASGSERWVAAQAALSALEASRAAASAALAATDSLLADRIAAGETAGTDELLALRGDAQRVVDDQAARIAPLRAGLSA</sequence>
<protein>
    <recommendedName>
        <fullName evidence="3">DUF4398 domain-containing protein</fullName>
    </recommendedName>
</protein>
<keyword evidence="2" id="KW-1185">Reference proteome</keyword>
<accession>A0ABX0XIT2</accession>
<gene>
    <name evidence="1" type="ORF">GGR88_000228</name>
</gene>
<dbReference type="EMBL" id="JAATJE010000001">
    <property type="protein sequence ID" value="NJC32754.1"/>
    <property type="molecule type" value="Genomic_DNA"/>
</dbReference>
<dbReference type="RefSeq" id="WP_167952170.1">
    <property type="nucleotide sequence ID" value="NZ_JAATJE010000001.1"/>
</dbReference>
<evidence type="ECO:0008006" key="3">
    <source>
        <dbReference type="Google" id="ProtNLM"/>
    </source>
</evidence>
<evidence type="ECO:0000313" key="2">
    <source>
        <dbReference type="Proteomes" id="UP000734218"/>
    </source>
</evidence>
<evidence type="ECO:0000313" key="1">
    <source>
        <dbReference type="EMBL" id="NJC32754.1"/>
    </source>
</evidence>
<name>A0ABX0XIT2_9SPHN</name>
<dbReference type="Proteomes" id="UP000734218">
    <property type="component" value="Unassembled WGS sequence"/>
</dbReference>
<reference evidence="1 2" key="1">
    <citation type="submission" date="2020-03" db="EMBL/GenBank/DDBJ databases">
        <title>Genomic Encyclopedia of Type Strains, Phase IV (KMG-IV): sequencing the most valuable type-strain genomes for metagenomic binning, comparative biology and taxonomic classification.</title>
        <authorList>
            <person name="Goeker M."/>
        </authorList>
    </citation>
    <scope>NUCLEOTIDE SEQUENCE [LARGE SCALE GENOMIC DNA]</scope>
    <source>
        <strain evidence="1 2">DSM 27651</strain>
    </source>
</reference>
<organism evidence="1 2">
    <name type="scientific">Sphingomonas jejuensis</name>
    <dbReference type="NCBI Taxonomy" id="904715"/>
    <lineage>
        <taxon>Bacteria</taxon>
        <taxon>Pseudomonadati</taxon>
        <taxon>Pseudomonadota</taxon>
        <taxon>Alphaproteobacteria</taxon>
        <taxon>Sphingomonadales</taxon>
        <taxon>Sphingomonadaceae</taxon>
        <taxon>Sphingomonas</taxon>
    </lineage>
</organism>
<dbReference type="PROSITE" id="PS51257">
    <property type="entry name" value="PROKAR_LIPOPROTEIN"/>
    <property type="match status" value="1"/>
</dbReference>
<comment type="caution">
    <text evidence="1">The sequence shown here is derived from an EMBL/GenBank/DDBJ whole genome shotgun (WGS) entry which is preliminary data.</text>
</comment>